<dbReference type="SUPFAM" id="SSF56601">
    <property type="entry name" value="beta-lactamase/transpeptidase-like"/>
    <property type="match status" value="1"/>
</dbReference>
<accession>A0A7S3UYY0</accession>
<dbReference type="EMBL" id="HBIN01015336">
    <property type="protein sequence ID" value="CAE0441505.1"/>
    <property type="molecule type" value="Transcribed_RNA"/>
</dbReference>
<dbReference type="PANTHER" id="PTHR43319:SF3">
    <property type="entry name" value="BETA-LACTAMASE-RELATED DOMAIN-CONTAINING PROTEIN"/>
    <property type="match status" value="1"/>
</dbReference>
<dbReference type="InterPro" id="IPR001466">
    <property type="entry name" value="Beta-lactam-related"/>
</dbReference>
<dbReference type="InterPro" id="IPR052907">
    <property type="entry name" value="Beta-lactamase/esterase"/>
</dbReference>
<evidence type="ECO:0000313" key="2">
    <source>
        <dbReference type="EMBL" id="CAE0441505.1"/>
    </source>
</evidence>
<organism evidence="2">
    <name type="scientific">Aplanochytrium stocchinoi</name>
    <dbReference type="NCBI Taxonomy" id="215587"/>
    <lineage>
        <taxon>Eukaryota</taxon>
        <taxon>Sar</taxon>
        <taxon>Stramenopiles</taxon>
        <taxon>Bigyra</taxon>
        <taxon>Labyrinthulomycetes</taxon>
        <taxon>Thraustochytrida</taxon>
        <taxon>Thraustochytriidae</taxon>
        <taxon>Aplanochytrium</taxon>
    </lineage>
</organism>
<dbReference type="AlphaFoldDB" id="A0A7S3UYY0"/>
<protein>
    <recommendedName>
        <fullName evidence="1">Beta-lactamase-related domain-containing protein</fullName>
    </recommendedName>
</protein>
<reference evidence="2" key="1">
    <citation type="submission" date="2021-01" db="EMBL/GenBank/DDBJ databases">
        <authorList>
            <person name="Corre E."/>
            <person name="Pelletier E."/>
            <person name="Niang G."/>
            <person name="Scheremetjew M."/>
            <person name="Finn R."/>
            <person name="Kale V."/>
            <person name="Holt S."/>
            <person name="Cochrane G."/>
            <person name="Meng A."/>
            <person name="Brown T."/>
            <person name="Cohen L."/>
        </authorList>
    </citation>
    <scope>NUCLEOTIDE SEQUENCE</scope>
    <source>
        <strain evidence="2">GSBS06</strain>
    </source>
</reference>
<sequence length="497" mass="55794">MTFVESPLGSISIPALRLALVYRAWKNLRKGDFKMAAKEGIPLSILLAMAGYTFGGPRHSLLNTMIGTASMEKYTIDGYVAPGFESIRKAFENNFKKGYERGAQFVVYHRGEKVVDIYGAKDSELNGYDGDSIQICFSCSKVLTSIVVAMAVEKGLIDYDENVSRYWPEFAANGKDSITVADVCRHDSGLAFFKDKIPLHLCHRESMDELAEYLAAITPTWGWKNNAPDEEKSRLYHGLTRGFILNEIVRRTDPKCRSVGQIIKEELAEPYGETIVMGKPTESERSRIQSLRFEPVPHVAMKTLWKKATGDVTEDERLRDSDIATKGLKSNILSVLAPVKMPWHVMKHDNGHYMNHPEFHETEMPSANAISNARALGRLADLMSRGKLLTKLVHDLAHSEPVSKFDHALGMSTTFTKGGWCLFEDEGWDDMFKGYVGWGGYGGSMFAWNPENETGVAYTMNGTYFKSVMGFKDDRCKYLMRHLIDAVKKISPTRSSL</sequence>
<evidence type="ECO:0000259" key="1">
    <source>
        <dbReference type="Pfam" id="PF00144"/>
    </source>
</evidence>
<dbReference type="Gene3D" id="3.40.710.10">
    <property type="entry name" value="DD-peptidase/beta-lactamase superfamily"/>
    <property type="match status" value="1"/>
</dbReference>
<proteinExistence type="predicted"/>
<feature type="domain" description="Beta-lactamase-related" evidence="1">
    <location>
        <begin position="92"/>
        <end position="465"/>
    </location>
</feature>
<name>A0A7S3UYY0_9STRA</name>
<dbReference type="InterPro" id="IPR012338">
    <property type="entry name" value="Beta-lactam/transpept-like"/>
</dbReference>
<dbReference type="Pfam" id="PF00144">
    <property type="entry name" value="Beta-lactamase"/>
    <property type="match status" value="1"/>
</dbReference>
<gene>
    <name evidence="2" type="ORF">ASTO00021_LOCUS11637</name>
</gene>
<dbReference type="PANTHER" id="PTHR43319">
    <property type="entry name" value="BETA-LACTAMASE-RELATED"/>
    <property type="match status" value="1"/>
</dbReference>